<reference evidence="1" key="1">
    <citation type="submission" date="2021-11" db="EMBL/GenBank/DDBJ databases">
        <title>The complete genome of Massilia sp sp. G4R7.</title>
        <authorList>
            <person name="Liu L."/>
            <person name="Yue J."/>
            <person name="Yuan J."/>
            <person name="Yang F."/>
            <person name="Li L."/>
        </authorList>
    </citation>
    <scope>NUCLEOTIDE SEQUENCE</scope>
    <source>
        <strain evidence="1">G4R7</strain>
    </source>
</reference>
<proteinExistence type="predicted"/>
<comment type="caution">
    <text evidence="1">The sequence shown here is derived from an EMBL/GenBank/DDBJ whole genome shotgun (WGS) entry which is preliminary data.</text>
</comment>
<dbReference type="EMBL" id="JAJNOC010000003">
    <property type="protein sequence ID" value="MCD2517191.1"/>
    <property type="molecule type" value="Genomic_DNA"/>
</dbReference>
<keyword evidence="2" id="KW-1185">Reference proteome</keyword>
<protein>
    <recommendedName>
        <fullName evidence="3">Secreted protein</fullName>
    </recommendedName>
</protein>
<gene>
    <name evidence="1" type="ORF">LQ564_12825</name>
</gene>
<accession>A0ABS8Q620</accession>
<dbReference type="Proteomes" id="UP001179361">
    <property type="component" value="Unassembled WGS sequence"/>
</dbReference>
<name>A0ABS8Q620_9BURK</name>
<evidence type="ECO:0000313" key="1">
    <source>
        <dbReference type="EMBL" id="MCD2517191.1"/>
    </source>
</evidence>
<evidence type="ECO:0008006" key="3">
    <source>
        <dbReference type="Google" id="ProtNLM"/>
    </source>
</evidence>
<sequence>MKYLQWILLALCGFFAQQEAEAQSLEQLRSLGNLASGMGGVKVPGLGRVGRSTANSASDPIFGKARIEARGYLEEAPEYWPWKVTDGYIARDKTGCPFFYANGESRFVYSMDRFEEKVDGRWVELDKKKLAAEVPRHCTGGGG</sequence>
<evidence type="ECO:0000313" key="2">
    <source>
        <dbReference type="Proteomes" id="UP001179361"/>
    </source>
</evidence>
<organism evidence="1 2">
    <name type="scientific">Massilia phyllostachyos</name>
    <dbReference type="NCBI Taxonomy" id="2898585"/>
    <lineage>
        <taxon>Bacteria</taxon>
        <taxon>Pseudomonadati</taxon>
        <taxon>Pseudomonadota</taxon>
        <taxon>Betaproteobacteria</taxon>
        <taxon>Burkholderiales</taxon>
        <taxon>Oxalobacteraceae</taxon>
        <taxon>Telluria group</taxon>
        <taxon>Massilia</taxon>
    </lineage>
</organism>
<dbReference type="RefSeq" id="WP_231058482.1">
    <property type="nucleotide sequence ID" value="NZ_JAJNOC010000003.1"/>
</dbReference>